<feature type="transmembrane region" description="Helical" evidence="2">
    <location>
        <begin position="20"/>
        <end position="37"/>
    </location>
</feature>
<keyword evidence="2" id="KW-0472">Membrane</keyword>
<dbReference type="AlphaFoldDB" id="A0A1W6WIL4"/>
<evidence type="ECO:0000313" key="3">
    <source>
        <dbReference type="EMBL" id="ARP56387.1"/>
    </source>
</evidence>
<evidence type="ECO:0000256" key="1">
    <source>
        <dbReference type="SAM" id="MobiDB-lite"/>
    </source>
</evidence>
<dbReference type="EMBL" id="CP021061">
    <property type="protein sequence ID" value="ARP56387.1"/>
    <property type="molecule type" value="Genomic_DNA"/>
</dbReference>
<keyword evidence="4" id="KW-1185">Reference proteome</keyword>
<accession>A0A1W6WIL4</accession>
<keyword evidence="2" id="KW-0812">Transmembrane</keyword>
<name>A0A1W6WIL4_BACTU</name>
<evidence type="ECO:0000313" key="4">
    <source>
        <dbReference type="Proteomes" id="UP000194143"/>
    </source>
</evidence>
<keyword evidence="2" id="KW-1133">Transmembrane helix</keyword>
<organism evidence="3 4">
    <name type="scientific">Bacillus thuringiensis</name>
    <dbReference type="NCBI Taxonomy" id="1428"/>
    <lineage>
        <taxon>Bacteria</taxon>
        <taxon>Bacillati</taxon>
        <taxon>Bacillota</taxon>
        <taxon>Bacilli</taxon>
        <taxon>Bacillales</taxon>
        <taxon>Bacillaceae</taxon>
        <taxon>Bacillus</taxon>
        <taxon>Bacillus cereus group</taxon>
    </lineage>
</organism>
<feature type="region of interest" description="Disordered" evidence="1">
    <location>
        <begin position="98"/>
        <end position="151"/>
    </location>
</feature>
<feature type="compositionally biased region" description="Low complexity" evidence="1">
    <location>
        <begin position="100"/>
        <end position="123"/>
    </location>
</feature>
<proteinExistence type="predicted"/>
<reference evidence="3 4" key="1">
    <citation type="submission" date="2017-04" db="EMBL/GenBank/DDBJ databases">
        <title>Complete Genome Sequence of Bacillus thuringiensis type Strain ATCC 10792.</title>
        <authorList>
            <person name="Oh D.-H."/>
            <person name="Park B.-J."/>
            <person name="Shuai W."/>
            <person name="Chelliah R."/>
        </authorList>
    </citation>
    <scope>NUCLEOTIDE SEQUENCE [LARGE SCALE GENOMIC DNA]</scope>
    <source>
        <strain evidence="3 4">ATCC 10792</strain>
    </source>
</reference>
<protein>
    <submittedName>
        <fullName evidence="3">Uncharacterized protein</fullName>
    </submittedName>
</protein>
<gene>
    <name evidence="3" type="ORF">CAB88_04510</name>
</gene>
<sequence length="227" mass="26338">MIIFEILHFGGLIMNKKKIFAALIGIVALFIIINVVVTKEKTTSTSEKMYFEKEYNKLVDEHFEETQKLKSDMSVLETEKKSLDEQVKKLKDELAKKEQQVAQQPVQQEQPKQEPQQPAPAQQLEKKEEPKPEQPTGAFENPMKSINKTEAMNKVKEKAKQDFQDDYMTQNFVAEEQSKAFDFLNSIEIKSQEELNVMKNALKDFSNDFMTAKFVYEEQMKAKNKQG</sequence>
<dbReference type="Proteomes" id="UP000194143">
    <property type="component" value="Chromosome"/>
</dbReference>
<evidence type="ECO:0000256" key="2">
    <source>
        <dbReference type="SAM" id="Phobius"/>
    </source>
</evidence>